<dbReference type="SUPFAM" id="SSF54565">
    <property type="entry name" value="Ribosomal protein S16"/>
    <property type="match status" value="1"/>
</dbReference>
<name>A0A239BFZ1_9ACTN</name>
<keyword evidence="6" id="KW-1185">Reference proteome</keyword>
<evidence type="ECO:0000256" key="2">
    <source>
        <dbReference type="ARBA" id="ARBA00023274"/>
    </source>
</evidence>
<dbReference type="PANTHER" id="PTHR12919">
    <property type="entry name" value="30S RIBOSOMAL PROTEIN S16"/>
    <property type="match status" value="1"/>
</dbReference>
<feature type="region of interest" description="Disordered" evidence="4">
    <location>
        <begin position="107"/>
        <end position="161"/>
    </location>
</feature>
<gene>
    <name evidence="3" type="primary">rpsP</name>
    <name evidence="5" type="ORF">SAMN06893096_101660</name>
</gene>
<dbReference type="AlphaFoldDB" id="A0A239BFZ1"/>
<keyword evidence="2 3" id="KW-0687">Ribonucleoprotein</keyword>
<protein>
    <recommendedName>
        <fullName evidence="3">Small ribosomal subunit protein bS16</fullName>
    </recommendedName>
</protein>
<dbReference type="InterPro" id="IPR000307">
    <property type="entry name" value="Ribosomal_bS16"/>
</dbReference>
<evidence type="ECO:0000256" key="1">
    <source>
        <dbReference type="ARBA" id="ARBA00022980"/>
    </source>
</evidence>
<dbReference type="GO" id="GO:0006412">
    <property type="term" value="P:translation"/>
    <property type="evidence" value="ECO:0007669"/>
    <property type="project" value="UniProtKB-UniRule"/>
</dbReference>
<keyword evidence="1 3" id="KW-0689">Ribosomal protein</keyword>
<dbReference type="NCBIfam" id="NF011093">
    <property type="entry name" value="PRK14520.1"/>
    <property type="match status" value="1"/>
</dbReference>
<dbReference type="GO" id="GO:0005737">
    <property type="term" value="C:cytoplasm"/>
    <property type="evidence" value="ECO:0007669"/>
    <property type="project" value="UniProtKB-ARBA"/>
</dbReference>
<sequence>MATKIKLMRLGKMRAPYYRIVVADSRTKREGRVIETIGKYHPKEEPSFIEVDSERAQYWLGVGAQPTEPVAAIFRVTGDWQRFKGEAAPPPMRVAAPKPDKKALYEEAVRASGGEEPAAGATTPKKKAAPRTESPADTVAEAAGAGGEGTASGGAPTTAAE</sequence>
<proteinExistence type="inferred from homology"/>
<dbReference type="GO" id="GO:0015935">
    <property type="term" value="C:small ribosomal subunit"/>
    <property type="evidence" value="ECO:0007669"/>
    <property type="project" value="TreeGrafter"/>
</dbReference>
<accession>A0A239BFZ1</accession>
<dbReference type="InterPro" id="IPR023803">
    <property type="entry name" value="Ribosomal_bS16_dom_sf"/>
</dbReference>
<dbReference type="PANTHER" id="PTHR12919:SF20">
    <property type="entry name" value="SMALL RIBOSOMAL SUBUNIT PROTEIN BS16M"/>
    <property type="match status" value="1"/>
</dbReference>
<evidence type="ECO:0000313" key="6">
    <source>
        <dbReference type="Proteomes" id="UP000198373"/>
    </source>
</evidence>
<evidence type="ECO:0000256" key="3">
    <source>
        <dbReference type="HAMAP-Rule" id="MF_00385"/>
    </source>
</evidence>
<organism evidence="5 6">
    <name type="scientific">Geodermatophilus pulveris</name>
    <dbReference type="NCBI Taxonomy" id="1564159"/>
    <lineage>
        <taxon>Bacteria</taxon>
        <taxon>Bacillati</taxon>
        <taxon>Actinomycetota</taxon>
        <taxon>Actinomycetes</taxon>
        <taxon>Geodermatophilales</taxon>
        <taxon>Geodermatophilaceae</taxon>
        <taxon>Geodermatophilus</taxon>
    </lineage>
</organism>
<reference evidence="6" key="1">
    <citation type="submission" date="2017-06" db="EMBL/GenBank/DDBJ databases">
        <authorList>
            <person name="Varghese N."/>
            <person name="Submissions S."/>
        </authorList>
    </citation>
    <scope>NUCLEOTIDE SEQUENCE [LARGE SCALE GENOMIC DNA]</scope>
    <source>
        <strain evidence="6">DSM 46839</strain>
    </source>
</reference>
<evidence type="ECO:0000313" key="5">
    <source>
        <dbReference type="EMBL" id="SNS06639.1"/>
    </source>
</evidence>
<dbReference type="RefSeq" id="WP_089304125.1">
    <property type="nucleotide sequence ID" value="NZ_FZOO01000001.1"/>
</dbReference>
<dbReference type="Gene3D" id="3.30.1320.10">
    <property type="match status" value="1"/>
</dbReference>
<evidence type="ECO:0000256" key="4">
    <source>
        <dbReference type="SAM" id="MobiDB-lite"/>
    </source>
</evidence>
<dbReference type="Pfam" id="PF00886">
    <property type="entry name" value="Ribosomal_S16"/>
    <property type="match status" value="1"/>
</dbReference>
<dbReference type="OrthoDB" id="9807878at2"/>
<dbReference type="Proteomes" id="UP000198373">
    <property type="component" value="Unassembled WGS sequence"/>
</dbReference>
<dbReference type="GO" id="GO:0003735">
    <property type="term" value="F:structural constituent of ribosome"/>
    <property type="evidence" value="ECO:0007669"/>
    <property type="project" value="InterPro"/>
</dbReference>
<dbReference type="HAMAP" id="MF_00385">
    <property type="entry name" value="Ribosomal_bS16"/>
    <property type="match status" value="1"/>
</dbReference>
<dbReference type="EMBL" id="FZOO01000001">
    <property type="protein sequence ID" value="SNS06639.1"/>
    <property type="molecule type" value="Genomic_DNA"/>
</dbReference>
<dbReference type="NCBIfam" id="TIGR00002">
    <property type="entry name" value="S16"/>
    <property type="match status" value="1"/>
</dbReference>
<comment type="similarity">
    <text evidence="3">Belongs to the bacterial ribosomal protein bS16 family.</text>
</comment>